<protein>
    <submittedName>
        <fullName evidence="1">Uncharacterized protein</fullName>
    </submittedName>
</protein>
<evidence type="ECO:0000313" key="2">
    <source>
        <dbReference type="Proteomes" id="UP000185024"/>
    </source>
</evidence>
<reference evidence="1 2" key="1">
    <citation type="submission" date="2016-11" db="EMBL/GenBank/DDBJ databases">
        <authorList>
            <person name="Jaros S."/>
            <person name="Januszkiewicz K."/>
            <person name="Wedrychowicz H."/>
        </authorList>
    </citation>
    <scope>NUCLEOTIDE SEQUENCE [LARGE SCALE GENOMIC DNA]</scope>
    <source>
        <strain evidence="1 2">ACAM 239</strain>
    </source>
</reference>
<accession>A0A1N6F0V8</accession>
<dbReference type="RefSeq" id="WP_074211733.1">
    <property type="nucleotide sequence ID" value="NZ_BJOI01000039.1"/>
</dbReference>
<evidence type="ECO:0000313" key="1">
    <source>
        <dbReference type="EMBL" id="SIN88866.1"/>
    </source>
</evidence>
<dbReference type="GeneID" id="97277410"/>
<organism evidence="1 2">
    <name type="scientific">Vreelandella aquamarina</name>
    <dbReference type="NCBI Taxonomy" id="77097"/>
    <lineage>
        <taxon>Bacteria</taxon>
        <taxon>Pseudomonadati</taxon>
        <taxon>Pseudomonadota</taxon>
        <taxon>Gammaproteobacteria</taxon>
        <taxon>Oceanospirillales</taxon>
        <taxon>Halomonadaceae</taxon>
        <taxon>Vreelandella</taxon>
    </lineage>
</organism>
<name>A0A1N6F0V8_9GAMM</name>
<gene>
    <name evidence="1" type="ORF">SAMN05878438_3852</name>
</gene>
<dbReference type="AlphaFoldDB" id="A0A1N6F0V8"/>
<proteinExistence type="predicted"/>
<sequence>MDSDTLIQEAEADLSLLSRLVVGRATMQERNGKLVLGIDQEGARLLTMDRVRQEIESAVERVWGLEVAYERA</sequence>
<dbReference type="EMBL" id="FSQX01000002">
    <property type="protein sequence ID" value="SIN88866.1"/>
    <property type="molecule type" value="Genomic_DNA"/>
</dbReference>
<dbReference type="Proteomes" id="UP000185024">
    <property type="component" value="Unassembled WGS sequence"/>
</dbReference>